<keyword evidence="2" id="KW-1185">Reference proteome</keyword>
<reference evidence="1 2" key="2">
    <citation type="journal article" date="2022" name="Mol. Ecol. Resour.">
        <title>The genomes of chicory, endive, great burdock and yacon provide insights into Asteraceae paleo-polyploidization history and plant inulin production.</title>
        <authorList>
            <person name="Fan W."/>
            <person name="Wang S."/>
            <person name="Wang H."/>
            <person name="Wang A."/>
            <person name="Jiang F."/>
            <person name="Liu H."/>
            <person name="Zhao H."/>
            <person name="Xu D."/>
            <person name="Zhang Y."/>
        </authorList>
    </citation>
    <scope>NUCLEOTIDE SEQUENCE [LARGE SCALE GENOMIC DNA]</scope>
    <source>
        <strain evidence="2">cv. Niubang</strain>
    </source>
</reference>
<gene>
    <name evidence="1" type="ORF">L6452_42096</name>
</gene>
<dbReference type="EMBL" id="CM042063">
    <property type="protein sequence ID" value="KAI3667054.1"/>
    <property type="molecule type" value="Genomic_DNA"/>
</dbReference>
<accession>A0ACB8XHB4</accession>
<protein>
    <submittedName>
        <fullName evidence="1">Uncharacterized protein</fullName>
    </submittedName>
</protein>
<dbReference type="Proteomes" id="UP001055879">
    <property type="component" value="Linkage Group LG17"/>
</dbReference>
<sequence length="177" mass="19398">MEIKNPGSTGPALDLICTSNGDFGQESRSYTCTFCKRGFSNAQALGGHMNVHRKDRARLRESIQETLITTEPTKGISSMDQGEAQSSSDEKGDGVPKRPLTFSEENSPRRPRKKDYGVNFKKPTLQLSLCIESSSTGDSCIRSNKVSALSSSSTEVDLELRLGMDSEATSRDRVIRD</sequence>
<name>A0ACB8XHB4_ARCLA</name>
<proteinExistence type="predicted"/>
<evidence type="ECO:0000313" key="2">
    <source>
        <dbReference type="Proteomes" id="UP001055879"/>
    </source>
</evidence>
<reference evidence="2" key="1">
    <citation type="journal article" date="2022" name="Mol. Ecol. Resour.">
        <title>The genomes of chicory, endive, great burdock and yacon provide insights into Asteraceae palaeo-polyploidization history and plant inulin production.</title>
        <authorList>
            <person name="Fan W."/>
            <person name="Wang S."/>
            <person name="Wang H."/>
            <person name="Wang A."/>
            <person name="Jiang F."/>
            <person name="Liu H."/>
            <person name="Zhao H."/>
            <person name="Xu D."/>
            <person name="Zhang Y."/>
        </authorList>
    </citation>
    <scope>NUCLEOTIDE SEQUENCE [LARGE SCALE GENOMIC DNA]</scope>
    <source>
        <strain evidence="2">cv. Niubang</strain>
    </source>
</reference>
<evidence type="ECO:0000313" key="1">
    <source>
        <dbReference type="EMBL" id="KAI3667054.1"/>
    </source>
</evidence>
<organism evidence="1 2">
    <name type="scientific">Arctium lappa</name>
    <name type="common">Greater burdock</name>
    <name type="synonym">Lappa major</name>
    <dbReference type="NCBI Taxonomy" id="4217"/>
    <lineage>
        <taxon>Eukaryota</taxon>
        <taxon>Viridiplantae</taxon>
        <taxon>Streptophyta</taxon>
        <taxon>Embryophyta</taxon>
        <taxon>Tracheophyta</taxon>
        <taxon>Spermatophyta</taxon>
        <taxon>Magnoliopsida</taxon>
        <taxon>eudicotyledons</taxon>
        <taxon>Gunneridae</taxon>
        <taxon>Pentapetalae</taxon>
        <taxon>asterids</taxon>
        <taxon>campanulids</taxon>
        <taxon>Asterales</taxon>
        <taxon>Asteraceae</taxon>
        <taxon>Carduoideae</taxon>
        <taxon>Cardueae</taxon>
        <taxon>Arctiinae</taxon>
        <taxon>Arctium</taxon>
    </lineage>
</organism>
<comment type="caution">
    <text evidence="1">The sequence shown here is derived from an EMBL/GenBank/DDBJ whole genome shotgun (WGS) entry which is preliminary data.</text>
</comment>